<dbReference type="InterPro" id="IPR050922">
    <property type="entry name" value="LytR/CpsA/Psr_CW_biosynth"/>
</dbReference>
<evidence type="ECO:0000256" key="2">
    <source>
        <dbReference type="SAM" id="MobiDB-lite"/>
    </source>
</evidence>
<proteinExistence type="inferred from homology"/>
<evidence type="ECO:0000256" key="3">
    <source>
        <dbReference type="SAM" id="Phobius"/>
    </source>
</evidence>
<dbReference type="Gene3D" id="3.40.630.190">
    <property type="entry name" value="LCP protein"/>
    <property type="match status" value="1"/>
</dbReference>
<dbReference type="NCBIfam" id="TIGR00350">
    <property type="entry name" value="lytR_cpsA_psr"/>
    <property type="match status" value="1"/>
</dbReference>
<feature type="compositionally biased region" description="Acidic residues" evidence="2">
    <location>
        <begin position="62"/>
        <end position="71"/>
    </location>
</feature>
<feature type="transmembrane region" description="Helical" evidence="3">
    <location>
        <begin position="15"/>
        <end position="38"/>
    </location>
</feature>
<feature type="domain" description="Cell envelope-related transcriptional attenuator" evidence="4">
    <location>
        <begin position="97"/>
        <end position="256"/>
    </location>
</feature>
<feature type="region of interest" description="Disordered" evidence="2">
    <location>
        <begin position="330"/>
        <end position="352"/>
    </location>
</feature>
<evidence type="ECO:0000259" key="4">
    <source>
        <dbReference type="Pfam" id="PF03816"/>
    </source>
</evidence>
<dbReference type="Pfam" id="PF03816">
    <property type="entry name" value="LytR_cpsA_psr"/>
    <property type="match status" value="1"/>
</dbReference>
<evidence type="ECO:0000256" key="1">
    <source>
        <dbReference type="ARBA" id="ARBA00006068"/>
    </source>
</evidence>
<comment type="similarity">
    <text evidence="1">Belongs to the LytR/CpsA/Psr (LCP) family.</text>
</comment>
<dbReference type="PANTHER" id="PTHR33392:SF6">
    <property type="entry name" value="POLYISOPRENYL-TEICHOIC ACID--PEPTIDOGLYCAN TEICHOIC ACID TRANSFERASE TAGU"/>
    <property type="match status" value="1"/>
</dbReference>
<keyword evidence="3" id="KW-1133">Transmembrane helix</keyword>
<keyword evidence="6" id="KW-1185">Reference proteome</keyword>
<comment type="caution">
    <text evidence="5">The sequence shown here is derived from an EMBL/GenBank/DDBJ whole genome shotgun (WGS) entry which is preliminary data.</text>
</comment>
<accession>A0ABV6JFM0</accession>
<evidence type="ECO:0000313" key="6">
    <source>
        <dbReference type="Proteomes" id="UP001589818"/>
    </source>
</evidence>
<keyword evidence="3" id="KW-0812">Transmembrane</keyword>
<dbReference type="PANTHER" id="PTHR33392">
    <property type="entry name" value="POLYISOPRENYL-TEICHOIC ACID--PEPTIDOGLYCAN TEICHOIC ACID TRANSFERASE TAGU"/>
    <property type="match status" value="1"/>
</dbReference>
<feature type="region of interest" description="Disordered" evidence="2">
    <location>
        <begin position="51"/>
        <end position="74"/>
    </location>
</feature>
<reference evidence="5 6" key="1">
    <citation type="submission" date="2024-09" db="EMBL/GenBank/DDBJ databases">
        <authorList>
            <person name="Sun Q."/>
            <person name="Mori K."/>
        </authorList>
    </citation>
    <scope>NUCLEOTIDE SEQUENCE [LARGE SCALE GENOMIC DNA]</scope>
    <source>
        <strain evidence="5 6">CCM 4839</strain>
    </source>
</reference>
<dbReference type="Proteomes" id="UP001589818">
    <property type="component" value="Unassembled WGS sequence"/>
</dbReference>
<keyword evidence="3" id="KW-0472">Membrane</keyword>
<protein>
    <submittedName>
        <fullName evidence="5">LCP family protein</fullName>
    </submittedName>
</protein>
<organism evidence="5 6">
    <name type="scientific">Paenibacillus mendelii</name>
    <dbReference type="NCBI Taxonomy" id="206163"/>
    <lineage>
        <taxon>Bacteria</taxon>
        <taxon>Bacillati</taxon>
        <taxon>Bacillota</taxon>
        <taxon>Bacilli</taxon>
        <taxon>Bacillales</taxon>
        <taxon>Paenibacillaceae</taxon>
        <taxon>Paenibacillus</taxon>
    </lineage>
</organism>
<evidence type="ECO:0000313" key="5">
    <source>
        <dbReference type="EMBL" id="MFC0394718.1"/>
    </source>
</evidence>
<gene>
    <name evidence="5" type="ORF">ACFFJ8_25575</name>
</gene>
<name>A0ABV6JFM0_9BACL</name>
<dbReference type="InterPro" id="IPR004474">
    <property type="entry name" value="LytR_CpsA_psr"/>
</dbReference>
<sequence>MSVLRSRKQTIIRRIMIFVLVLLGSTLIGVGAYAGYLYQKADNAIRNIAADPQPTPAKQEGQEEAAEEGEEKPEAMEPLTFLLAGVDSREGSGGTLNSDVLMVASYNPASRSASLLSIPRDLRIETEQGSAHKANYYFAHYSIKDKETALANTKQWFGELLDIPITHMVTVNFDGVRQIVDAVGGLDIDVDMNMRYTDRADGTNINLKKGLQHLDGKQVLDFVRYRKSNQGTGESSDTARNVRQQQVLQQLLDKLASFQGATQWGKVLDIVGQNMKTDIPEDVLKDWIMNYKEMKPNQISFQQVNSVWDSPYMYVDEQQFADALTKIRSEAGGSSEAKRVSKRIGTVETTNE</sequence>
<dbReference type="RefSeq" id="WP_204815890.1">
    <property type="nucleotide sequence ID" value="NZ_JANHOF010000001.1"/>
</dbReference>
<dbReference type="EMBL" id="JBHLVF010000041">
    <property type="protein sequence ID" value="MFC0394718.1"/>
    <property type="molecule type" value="Genomic_DNA"/>
</dbReference>